<evidence type="ECO:0000313" key="4">
    <source>
        <dbReference type="EMBL" id="GCL64282.1"/>
    </source>
</evidence>
<dbReference type="AlphaFoldDB" id="A0A480AVS4"/>
<dbReference type="RefSeq" id="WP_137733999.1">
    <property type="nucleotide sequence ID" value="NZ_BJCL01000008.1"/>
</dbReference>
<feature type="compositionally biased region" description="Pro residues" evidence="1">
    <location>
        <begin position="303"/>
        <end position="312"/>
    </location>
</feature>
<evidence type="ECO:0000256" key="1">
    <source>
        <dbReference type="SAM" id="MobiDB-lite"/>
    </source>
</evidence>
<comment type="caution">
    <text evidence="4">The sequence shown here is derived from an EMBL/GenBank/DDBJ whole genome shotgun (WGS) entry which is preliminary data.</text>
</comment>
<name>A0A480AVS4_9BURK</name>
<reference evidence="5" key="1">
    <citation type="submission" date="2019-03" db="EMBL/GenBank/DDBJ databases">
        <title>Aquabacterium pictum sp.nov., the first bacteriochlorophyll a-containing freshwater bacterium in the genus Aquabacterium of the class Betaproteobacteria.</title>
        <authorList>
            <person name="Hirose S."/>
            <person name="Tank M."/>
            <person name="Hara E."/>
            <person name="Tamaki H."/>
            <person name="Takaichi S."/>
            <person name="Haruta S."/>
            <person name="Hanada S."/>
        </authorList>
    </citation>
    <scope>NUCLEOTIDE SEQUENCE [LARGE SCALE GENOMIC DNA]</scope>
    <source>
        <strain evidence="5">W35</strain>
    </source>
</reference>
<evidence type="ECO:0000259" key="3">
    <source>
        <dbReference type="Pfam" id="PF12729"/>
    </source>
</evidence>
<sequence length="312" mass="32989">MLLSLSAPPATRLRQLLVLLLLALGLLAGVSVSQSRDVEAQVVAQAAVVLPTLQQARLLAGQIDDQRGMAALHLTLRDDAERAALEDRLQASRQQVERRMQSQARRLQNDADRRHHAEVQASLAAFWTAQDRLLAASRQSTQDPAAAALARQLLTGEAQQAYERLRADLEAWWTATEQAAAQAAGDAVALAQRITLLVWAQGALVALALAVAWALLHLPARPLPPPPTDPLDSGAARQHLQVLNAAVATARRGEPGRAAGLSALEARHLAEQVDGAARGLRRLIDRPAAGAATAPAAGADSPADPPDSPPAR</sequence>
<protein>
    <recommendedName>
        <fullName evidence="3">Chemotaxis methyl-accepting receptor HlyB-like 4HB MCP domain-containing protein</fullName>
    </recommendedName>
</protein>
<evidence type="ECO:0000313" key="5">
    <source>
        <dbReference type="Proteomes" id="UP000301751"/>
    </source>
</evidence>
<gene>
    <name evidence="4" type="ORF">AQPW35_33630</name>
</gene>
<organism evidence="4 5">
    <name type="scientific">Pseudaquabacterium pictum</name>
    <dbReference type="NCBI Taxonomy" id="2315236"/>
    <lineage>
        <taxon>Bacteria</taxon>
        <taxon>Pseudomonadati</taxon>
        <taxon>Pseudomonadota</taxon>
        <taxon>Betaproteobacteria</taxon>
        <taxon>Burkholderiales</taxon>
        <taxon>Sphaerotilaceae</taxon>
        <taxon>Pseudaquabacterium</taxon>
    </lineage>
</organism>
<keyword evidence="2" id="KW-0472">Membrane</keyword>
<dbReference type="Proteomes" id="UP000301751">
    <property type="component" value="Unassembled WGS sequence"/>
</dbReference>
<feature type="compositionally biased region" description="Low complexity" evidence="1">
    <location>
        <begin position="289"/>
        <end position="302"/>
    </location>
</feature>
<dbReference type="Pfam" id="PF12729">
    <property type="entry name" value="4HB_MCP_1"/>
    <property type="match status" value="1"/>
</dbReference>
<accession>A0A480AVS4</accession>
<dbReference type="InterPro" id="IPR024478">
    <property type="entry name" value="HlyB_4HB_MCP"/>
</dbReference>
<dbReference type="EMBL" id="BJCL01000008">
    <property type="protein sequence ID" value="GCL64282.1"/>
    <property type="molecule type" value="Genomic_DNA"/>
</dbReference>
<feature type="region of interest" description="Disordered" evidence="1">
    <location>
        <begin position="289"/>
        <end position="312"/>
    </location>
</feature>
<proteinExistence type="predicted"/>
<feature type="domain" description="Chemotaxis methyl-accepting receptor HlyB-like 4HB MCP" evidence="3">
    <location>
        <begin position="12"/>
        <end position="189"/>
    </location>
</feature>
<evidence type="ECO:0000256" key="2">
    <source>
        <dbReference type="SAM" id="Phobius"/>
    </source>
</evidence>
<keyword evidence="5" id="KW-1185">Reference proteome</keyword>
<keyword evidence="2" id="KW-0812">Transmembrane</keyword>
<keyword evidence="2" id="KW-1133">Transmembrane helix</keyword>
<feature type="transmembrane region" description="Helical" evidence="2">
    <location>
        <begin position="196"/>
        <end position="216"/>
    </location>
</feature>